<dbReference type="Proteomes" id="UP001359308">
    <property type="component" value="Chromosome"/>
</dbReference>
<evidence type="ECO:0000313" key="4">
    <source>
        <dbReference type="Proteomes" id="UP001359308"/>
    </source>
</evidence>
<protein>
    <submittedName>
        <fullName evidence="3">Prolyl oligopeptidase family serine peptidase</fullName>
    </submittedName>
</protein>
<dbReference type="Pfam" id="PF00326">
    <property type="entry name" value="Peptidase_S9"/>
    <property type="match status" value="1"/>
</dbReference>
<dbReference type="EMBL" id="CP104311">
    <property type="protein sequence ID" value="WWF02580.1"/>
    <property type="molecule type" value="Genomic_DNA"/>
</dbReference>
<gene>
    <name evidence="3" type="ORF">N4J17_02890</name>
</gene>
<dbReference type="Gene3D" id="3.40.50.1820">
    <property type="entry name" value="alpha/beta hydrolase"/>
    <property type="match status" value="1"/>
</dbReference>
<dbReference type="PANTHER" id="PTHR42776">
    <property type="entry name" value="SERINE PEPTIDASE S9 FAMILY MEMBER"/>
    <property type="match status" value="1"/>
</dbReference>
<evidence type="ECO:0000256" key="1">
    <source>
        <dbReference type="ARBA" id="ARBA00022801"/>
    </source>
</evidence>
<dbReference type="RefSeq" id="WP_198324069.1">
    <property type="nucleotide sequence ID" value="NZ_CP104311.1"/>
</dbReference>
<accession>A0ABZ2F749</accession>
<keyword evidence="1" id="KW-0378">Hydrolase</keyword>
<name>A0ABZ2F749_METCP</name>
<dbReference type="SUPFAM" id="SSF82171">
    <property type="entry name" value="DPP6 N-terminal domain-like"/>
    <property type="match status" value="1"/>
</dbReference>
<reference evidence="3 4" key="1">
    <citation type="submission" date="2022-09" db="EMBL/GenBank/DDBJ databases">
        <authorList>
            <person name="Giprobiosintez L."/>
        </authorList>
    </citation>
    <scope>NUCLEOTIDE SEQUENCE [LARGE SCALE GENOMIC DNA]</scope>
    <source>
        <strain evidence="4">VKPM-B-12549 (GBS-15)</strain>
    </source>
</reference>
<feature type="domain" description="Peptidase S9 prolyl oligopeptidase catalytic" evidence="2">
    <location>
        <begin position="572"/>
        <end position="749"/>
    </location>
</feature>
<organism evidence="3 4">
    <name type="scientific">Methylococcus capsulatus</name>
    <dbReference type="NCBI Taxonomy" id="414"/>
    <lineage>
        <taxon>Bacteria</taxon>
        <taxon>Pseudomonadati</taxon>
        <taxon>Pseudomonadota</taxon>
        <taxon>Gammaproteobacteria</taxon>
        <taxon>Methylococcales</taxon>
        <taxon>Methylococcaceae</taxon>
        <taxon>Methylococcus</taxon>
    </lineage>
</organism>
<keyword evidence="4" id="KW-1185">Reference proteome</keyword>
<evidence type="ECO:0000313" key="3">
    <source>
        <dbReference type="EMBL" id="WWF02580.1"/>
    </source>
</evidence>
<proteinExistence type="predicted"/>
<evidence type="ECO:0000259" key="2">
    <source>
        <dbReference type="Pfam" id="PF00326"/>
    </source>
</evidence>
<sequence>MARYAGLIIFVSFVGFSSISALGAMPPGQPDERLIVGVDEVPRDLLSAEEVEKIRILQAAAAPRVLSGIDPAGRVALVLRPNNEDALGFLDIETGGFTPVGFGGTQPPVLDGSKALRWANGTEILTWAKGEAGETPWVLLRVDSITGKISRSPLLLNAGDTPASLSPDGRLLLSMAKPDTAISGKVSVPRSSATGVDPFDVKAPLGLYTPEGEGSPRFMVASEGVTYSIFDLSTGKKHPLLTLPAGTALYDFGAVTPYASSQDGSKLGFVRTIIPVESSRGRESVIDVLTRSALGQLDPADNPFVQENAVEIFDLKESKHSQLLAGQSGGDIFKGLSWSPDGASFMALAEPPVSLRGRKYPIYYPEKGYTVYKFYDATLNPIARLDKPELGSYLQQPFYLSSQDVLFPTVDGLSVQLYRYGTGSGVLEKISAAEGEYGTVWATAARQRLVFAHSSFVDPPELYRMSLDGSAMTALTADNAQAKAQNSVQAHTISLPVKSGVQRSAYLIQPAGTEFPPRNVPMVLWQQGGPGGEMINSWSAVAESPFNLLPNFGISVLVLPLQMRPGWGEKQWFDLANGRNFGRIDIDEAAQFVRRLVAKGYTSKQRVGISGCSYGGYFASQSVARHPGLYAAANPACSLLDIPTEFASGYAAFIAFLEGKTPYQNLRKYRADSPVYQAARVVTPTLVFHGSQDFLPVGIAANFYAGISGRGTPARMVEFNGEGHGIHEPKNALYQAQEQIAWFRYYLGQDR</sequence>
<dbReference type="InterPro" id="IPR029058">
    <property type="entry name" value="AB_hydrolase_fold"/>
</dbReference>
<dbReference type="PANTHER" id="PTHR42776:SF27">
    <property type="entry name" value="DIPEPTIDYL PEPTIDASE FAMILY MEMBER 6"/>
    <property type="match status" value="1"/>
</dbReference>
<dbReference type="InterPro" id="IPR001375">
    <property type="entry name" value="Peptidase_S9_cat"/>
</dbReference>
<dbReference type="SUPFAM" id="SSF53474">
    <property type="entry name" value="alpha/beta-Hydrolases"/>
    <property type="match status" value="1"/>
</dbReference>